<dbReference type="Gramene" id="rna4217">
    <property type="protein sequence ID" value="RHN80310.1"/>
    <property type="gene ID" value="gene4217"/>
</dbReference>
<dbReference type="Pfam" id="PF14577">
    <property type="entry name" value="SEO_C"/>
    <property type="match status" value="2"/>
</dbReference>
<dbReference type="AlphaFoldDB" id="E2FKJ5"/>
<evidence type="ECO:0000313" key="7">
    <source>
        <dbReference type="Proteomes" id="UP000002051"/>
    </source>
</evidence>
<feature type="domain" description="Sieve element occlusion C-terminal" evidence="2">
    <location>
        <begin position="528"/>
        <end position="660"/>
    </location>
</feature>
<dbReference type="InterPro" id="IPR027942">
    <property type="entry name" value="SEO_N"/>
</dbReference>
<dbReference type="Proteomes" id="UP000002051">
    <property type="component" value="Unassembled WGS sequence"/>
</dbReference>
<evidence type="ECO:0000259" key="2">
    <source>
        <dbReference type="Pfam" id="PF14577"/>
    </source>
</evidence>
<dbReference type="STRING" id="3880.E2FKJ5"/>
<dbReference type="InterPro" id="IPR027944">
    <property type="entry name" value="SEO_C"/>
</dbReference>
<evidence type="ECO:0000313" key="6">
    <source>
        <dbReference type="EnsemblPlants" id="AES61014"/>
    </source>
</evidence>
<dbReference type="HOGENOM" id="CLU_025476_0_0_1"/>
<dbReference type="EnsemblPlants" id="AES61014">
    <property type="protein sequence ID" value="AES61014"/>
    <property type="gene ID" value="MTR_1g074990"/>
</dbReference>
<evidence type="ECO:0000313" key="4">
    <source>
        <dbReference type="EMBL" id="AES61014.1"/>
    </source>
</evidence>
<organism evidence="3">
    <name type="scientific">Medicago truncatula</name>
    <name type="common">Barrel medic</name>
    <name type="synonym">Medicago tribuloides</name>
    <dbReference type="NCBI Taxonomy" id="3880"/>
    <lineage>
        <taxon>Eukaryota</taxon>
        <taxon>Viridiplantae</taxon>
        <taxon>Streptophyta</taxon>
        <taxon>Embryophyta</taxon>
        <taxon>Tracheophyta</taxon>
        <taxon>Spermatophyta</taxon>
        <taxon>Magnoliopsida</taxon>
        <taxon>eudicotyledons</taxon>
        <taxon>Gunneridae</taxon>
        <taxon>Pentapetalae</taxon>
        <taxon>rosids</taxon>
        <taxon>fabids</taxon>
        <taxon>Fabales</taxon>
        <taxon>Fabaceae</taxon>
        <taxon>Papilionoideae</taxon>
        <taxon>50 kb inversion clade</taxon>
        <taxon>NPAAA clade</taxon>
        <taxon>Hologalegina</taxon>
        <taxon>IRL clade</taxon>
        <taxon>Trifolieae</taxon>
        <taxon>Medicago</taxon>
    </lineage>
</organism>
<dbReference type="OrthoDB" id="1478893at2759"/>
<dbReference type="Proteomes" id="UP000265566">
    <property type="component" value="Chromosome 1"/>
</dbReference>
<dbReference type="OMA" id="HRTMEVF"/>
<accession>E2FKJ5</accession>
<feature type="domain" description="Sieve element occlusion C-terminal" evidence="2">
    <location>
        <begin position="454"/>
        <end position="513"/>
    </location>
</feature>
<evidence type="ECO:0000313" key="3">
    <source>
        <dbReference type="EMBL" id="ADN32807.1"/>
    </source>
</evidence>
<sequence>MVSLVRSLIHIGNDNAIDHNPLTMSDEHILEEIYVTHVHSDTKFDAESLFNIAGNILTRSTHVVDNVLQGHQGGLEHLDNINPPASFTSPLCTLKQINSEMSCKAPGEEIAYKTTLAILKKLSNYSWVAKGVLTLSAFSLEYGEFWLLSQNLPTEPLAKSLGIIKRVPQLSKPEALKKHRNEILELNNLIKATWQVIEIIIELERLNSRHDIKEVPALAPALEQFPVDVYWVIITIVAIVTQFECLTTNSDKRQDLSHFGQKINIIISKLRKHVSQCTIQIDEAEYNKLLRKLFQTPTEIMEVFKVLVFWKDTPKAPIYDGSTKTLVNIEVLKKKDVFLFISTLDISQEDISILIPIYDHIKKTGSQHKIVWVPIVEEWNDKLKKKFDSLKSKMPWYVLHHFAPIKGIKYIKEELHFKQKPLFVVLSPQGKILHHNAFHMIQVWGVKGFPYSKSKEESMTQELMWVDSLLADIDIKIKWKEEKSVIIYGGKDKEWIQQFTKYAGALANDAAIKQTKTSIDLFCLESQQPNVVNNFWKKVESLFVTKMHEKTNTVTQQVEKLLSYKNETGWAIVTKGSIVTSVGHGTSVLKTVSEFDKWKDVAINKGFEFAFREHHHKVASTVHICSHLEIPNVAGKIPDFIECPDCHRTMEVFISYKCCHNGDKVNAEH</sequence>
<gene>
    <name evidence="3" type="primary">SEOb</name>
    <name evidence="6" type="synonym">11431207</name>
    <name evidence="4" type="ordered locus">MTR_1g074990</name>
    <name evidence="3" type="ORF">Medtr1g089570</name>
    <name evidence="5" type="ORF">MtrunA17_Chr1g0186851</name>
</gene>
<feature type="domain" description="Sieve element occlusion N-terminal" evidence="1">
    <location>
        <begin position="25"/>
        <end position="297"/>
    </location>
</feature>
<evidence type="ECO:0000313" key="5">
    <source>
        <dbReference type="EMBL" id="RHN80310.1"/>
    </source>
</evidence>
<dbReference type="GeneID" id="11431207"/>
<dbReference type="Pfam" id="PF14576">
    <property type="entry name" value="SEO_N"/>
    <property type="match status" value="1"/>
</dbReference>
<reference evidence="3" key="1">
    <citation type="journal article" date="2010" name="BMC Plant Biol.">
        <title>Molecular and phylogenetic characterization of the sieve element occlusion gene family in Fabaceae and non-Fabaceae plants.</title>
        <authorList>
            <person name="Ruping B."/>
            <person name="Ernst A.M."/>
            <person name="Jekat S.B."/>
            <person name="Nordzieke S."/>
            <person name="Reineke A.R."/>
            <person name="Muller B."/>
            <person name="Bornberg-Bauer E."/>
            <person name="Prufer D."/>
            <person name="Noll G.A."/>
        </authorList>
    </citation>
    <scope>NUCLEOTIDE SEQUENCE</scope>
</reference>
<dbReference type="EMBL" id="CM001217">
    <property type="protein sequence ID" value="AES61014.1"/>
    <property type="molecule type" value="Genomic_DNA"/>
</dbReference>
<dbReference type="eggNOG" id="ENOG502SJ4F">
    <property type="taxonomic scope" value="Eukaryota"/>
</dbReference>
<reference evidence="4 7" key="2">
    <citation type="journal article" date="2011" name="Nature">
        <title>The Medicago genome provides insight into the evolution of rhizobial symbioses.</title>
        <authorList>
            <person name="Young N.D."/>
            <person name="Debelle F."/>
            <person name="Oldroyd G.E."/>
            <person name="Geurts R."/>
            <person name="Cannon S.B."/>
            <person name="Udvardi M.K."/>
            <person name="Benedito V.A."/>
            <person name="Mayer K.F."/>
            <person name="Gouzy J."/>
            <person name="Schoof H."/>
            <person name="Van de Peer Y."/>
            <person name="Proost S."/>
            <person name="Cook D.R."/>
            <person name="Meyers B.C."/>
            <person name="Spannagl M."/>
            <person name="Cheung F."/>
            <person name="De Mita S."/>
            <person name="Krishnakumar V."/>
            <person name="Gundlach H."/>
            <person name="Zhou S."/>
            <person name="Mudge J."/>
            <person name="Bharti A.K."/>
            <person name="Murray J.D."/>
            <person name="Naoumkina M.A."/>
            <person name="Rosen B."/>
            <person name="Silverstein K.A."/>
            <person name="Tang H."/>
            <person name="Rombauts S."/>
            <person name="Zhao P.X."/>
            <person name="Zhou P."/>
            <person name="Barbe V."/>
            <person name="Bardou P."/>
            <person name="Bechner M."/>
            <person name="Bellec A."/>
            <person name="Berger A."/>
            <person name="Berges H."/>
            <person name="Bidwell S."/>
            <person name="Bisseling T."/>
            <person name="Choisne N."/>
            <person name="Couloux A."/>
            <person name="Denny R."/>
            <person name="Deshpande S."/>
            <person name="Dai X."/>
            <person name="Doyle J.J."/>
            <person name="Dudez A.M."/>
            <person name="Farmer A.D."/>
            <person name="Fouteau S."/>
            <person name="Franken C."/>
            <person name="Gibelin C."/>
            <person name="Gish J."/>
            <person name="Goldstein S."/>
            <person name="Gonzalez A.J."/>
            <person name="Green P.J."/>
            <person name="Hallab A."/>
            <person name="Hartog M."/>
            <person name="Hua A."/>
            <person name="Humphray S.J."/>
            <person name="Jeong D.H."/>
            <person name="Jing Y."/>
            <person name="Jocker A."/>
            <person name="Kenton S.M."/>
            <person name="Kim D.J."/>
            <person name="Klee K."/>
            <person name="Lai H."/>
            <person name="Lang C."/>
            <person name="Lin S."/>
            <person name="Macmil S.L."/>
            <person name="Magdelenat G."/>
            <person name="Matthews L."/>
            <person name="McCorrison J."/>
            <person name="Monaghan E.L."/>
            <person name="Mun J.H."/>
            <person name="Najar F.Z."/>
            <person name="Nicholson C."/>
            <person name="Noirot C."/>
            <person name="O'Bleness M."/>
            <person name="Paule C.R."/>
            <person name="Poulain J."/>
            <person name="Prion F."/>
            <person name="Qin B."/>
            <person name="Qu C."/>
            <person name="Retzel E.F."/>
            <person name="Riddle C."/>
            <person name="Sallet E."/>
            <person name="Samain S."/>
            <person name="Samson N."/>
            <person name="Sanders I."/>
            <person name="Saurat O."/>
            <person name="Scarpelli C."/>
            <person name="Schiex T."/>
            <person name="Segurens B."/>
            <person name="Severin A.J."/>
            <person name="Sherrier D.J."/>
            <person name="Shi R."/>
            <person name="Sims S."/>
            <person name="Singer S.R."/>
            <person name="Sinharoy S."/>
            <person name="Sterck L."/>
            <person name="Viollet A."/>
            <person name="Wang B.B."/>
            <person name="Wang K."/>
            <person name="Wang M."/>
            <person name="Wang X."/>
            <person name="Warfsmann J."/>
            <person name="Weissenbach J."/>
            <person name="White D.D."/>
            <person name="White J.D."/>
            <person name="Wiley G.B."/>
            <person name="Wincker P."/>
            <person name="Xing Y."/>
            <person name="Yang L."/>
            <person name="Yao Z."/>
            <person name="Ying F."/>
            <person name="Zhai J."/>
            <person name="Zhou L."/>
            <person name="Zuber A."/>
            <person name="Denarie J."/>
            <person name="Dixon R.A."/>
            <person name="May G.D."/>
            <person name="Schwartz D.C."/>
            <person name="Rogers J."/>
            <person name="Quetier F."/>
            <person name="Town C.D."/>
            <person name="Roe B.A."/>
        </authorList>
    </citation>
    <scope>NUCLEOTIDE SEQUENCE [LARGE SCALE GENOMIC DNA]</scope>
    <source>
        <strain evidence="4">A17</strain>
        <strain evidence="6 7">cv. Jemalong A17</strain>
    </source>
</reference>
<keyword evidence="7" id="KW-1185">Reference proteome</keyword>
<dbReference type="PANTHER" id="PTHR33232">
    <property type="entry name" value="PROTEIN SIEVE ELEMENT OCCLUSION B-LIKE"/>
    <property type="match status" value="1"/>
</dbReference>
<evidence type="ECO:0000259" key="1">
    <source>
        <dbReference type="Pfam" id="PF14576"/>
    </source>
</evidence>
<reference evidence="5" key="5">
    <citation type="journal article" date="2018" name="Nat. Plants">
        <title>Whole-genome landscape of Medicago truncatula symbiotic genes.</title>
        <authorList>
            <person name="Pecrix Y."/>
            <person name="Gamas P."/>
            <person name="Carrere S."/>
        </authorList>
    </citation>
    <scope>NUCLEOTIDE SEQUENCE</scope>
    <source>
        <tissue evidence="5">Leaves</tissue>
    </source>
</reference>
<proteinExistence type="evidence at transcript level"/>
<dbReference type="GO" id="GO:0010088">
    <property type="term" value="P:phloem development"/>
    <property type="evidence" value="ECO:0007669"/>
    <property type="project" value="InterPro"/>
</dbReference>
<protein>
    <submittedName>
        <fullName evidence="5">Putative sieve element occlusion</fullName>
    </submittedName>
    <submittedName>
        <fullName evidence="3">Sieve element occlusion b</fullName>
    </submittedName>
    <submittedName>
        <fullName evidence="4">Sieve element occlusion protein</fullName>
    </submittedName>
</protein>
<reference evidence="6" key="4">
    <citation type="submission" date="2015-04" db="UniProtKB">
        <authorList>
            <consortium name="EnsemblPlants"/>
        </authorList>
    </citation>
    <scope>IDENTIFICATION</scope>
    <source>
        <strain evidence="6">cv. Jemalong A17</strain>
    </source>
</reference>
<dbReference type="PaxDb" id="3880-AES61014"/>
<dbReference type="InterPro" id="IPR039299">
    <property type="entry name" value="SEOA"/>
</dbReference>
<dbReference type="PANTHER" id="PTHR33232:SF18">
    <property type="entry name" value="PROTEIN SIEVE ELEMENT OCCLUSION B-LIKE"/>
    <property type="match status" value="1"/>
</dbReference>
<dbReference type="EMBL" id="HM162879">
    <property type="protein sequence ID" value="ADN32807.1"/>
    <property type="molecule type" value="mRNA"/>
</dbReference>
<reference evidence="4 7" key="3">
    <citation type="journal article" date="2014" name="BMC Genomics">
        <title>An improved genome release (version Mt4.0) for the model legume Medicago truncatula.</title>
        <authorList>
            <person name="Tang H."/>
            <person name="Krishnakumar V."/>
            <person name="Bidwell S."/>
            <person name="Rosen B."/>
            <person name="Chan A."/>
            <person name="Zhou S."/>
            <person name="Gentzbittel L."/>
            <person name="Childs K.L."/>
            <person name="Yandell M."/>
            <person name="Gundlach H."/>
            <person name="Mayer K.F."/>
            <person name="Schwartz D.C."/>
            <person name="Town C.D."/>
        </authorList>
    </citation>
    <scope>GENOME REANNOTATION</scope>
    <source>
        <strain evidence="6 7">cv. Jemalong A17</strain>
    </source>
</reference>
<dbReference type="KEGG" id="mtr:11431207"/>
<dbReference type="EMBL" id="PSQE01000001">
    <property type="protein sequence ID" value="RHN80310.1"/>
    <property type="molecule type" value="Genomic_DNA"/>
</dbReference>
<name>E2FKJ5_MEDTR</name>